<dbReference type="RefSeq" id="WP_273630348.1">
    <property type="nucleotide sequence ID" value="NZ_CP117167.1"/>
</dbReference>
<dbReference type="InterPro" id="IPR024775">
    <property type="entry name" value="DinB-like"/>
</dbReference>
<dbReference type="Proteomes" id="UP001216139">
    <property type="component" value="Chromosome"/>
</dbReference>
<feature type="domain" description="DinB-like" evidence="1">
    <location>
        <begin position="34"/>
        <end position="164"/>
    </location>
</feature>
<organism evidence="2 3">
    <name type="scientific">Mucilaginibacter jinjuensis</name>
    <dbReference type="NCBI Taxonomy" id="1176721"/>
    <lineage>
        <taxon>Bacteria</taxon>
        <taxon>Pseudomonadati</taxon>
        <taxon>Bacteroidota</taxon>
        <taxon>Sphingobacteriia</taxon>
        <taxon>Sphingobacteriales</taxon>
        <taxon>Sphingobacteriaceae</taxon>
        <taxon>Mucilaginibacter</taxon>
    </lineage>
</organism>
<evidence type="ECO:0000313" key="2">
    <source>
        <dbReference type="EMBL" id="WCT12105.1"/>
    </source>
</evidence>
<reference evidence="2 3" key="1">
    <citation type="submission" date="2023-02" db="EMBL/GenBank/DDBJ databases">
        <title>Genome sequence of Mucilaginibacter jinjuensis strain KACC 16571.</title>
        <authorList>
            <person name="Kim S."/>
            <person name="Heo J."/>
            <person name="Kwon S.-W."/>
        </authorList>
    </citation>
    <scope>NUCLEOTIDE SEQUENCE [LARGE SCALE GENOMIC DNA]</scope>
    <source>
        <strain evidence="2 3">KACC 16571</strain>
    </source>
</reference>
<dbReference type="Pfam" id="PF12867">
    <property type="entry name" value="DinB_2"/>
    <property type="match status" value="1"/>
</dbReference>
<keyword evidence="3" id="KW-1185">Reference proteome</keyword>
<evidence type="ECO:0000259" key="1">
    <source>
        <dbReference type="Pfam" id="PF12867"/>
    </source>
</evidence>
<name>A0ABY7T6I8_9SPHI</name>
<dbReference type="InterPro" id="IPR034660">
    <property type="entry name" value="DinB/YfiT-like"/>
</dbReference>
<protein>
    <submittedName>
        <fullName evidence="2">DinB family protein</fullName>
    </submittedName>
</protein>
<proteinExistence type="predicted"/>
<dbReference type="SUPFAM" id="SSF109854">
    <property type="entry name" value="DinB/YfiT-like putative metalloenzymes"/>
    <property type="match status" value="1"/>
</dbReference>
<dbReference type="EMBL" id="CP117167">
    <property type="protein sequence ID" value="WCT12105.1"/>
    <property type="molecule type" value="Genomic_DNA"/>
</dbReference>
<accession>A0ABY7T6I8</accession>
<gene>
    <name evidence="2" type="ORF">PQO05_25595</name>
</gene>
<dbReference type="Gene3D" id="1.20.120.450">
    <property type="entry name" value="dinb family like domain"/>
    <property type="match status" value="1"/>
</dbReference>
<evidence type="ECO:0000313" key="3">
    <source>
        <dbReference type="Proteomes" id="UP001216139"/>
    </source>
</evidence>
<sequence>MNAPQPDEYSPMQAGYVQLASEHGDVIELLTELKDSTYNFFMQLPPEKGDYAYAEDKWTVKQCLNHIIDTEKIFAYRLLCFARGEKQIMPGFSQNDYEAAAHSNTRTLPSLAEEFKTVRAGNLFFINSLTPEELAIRGNATGYTITVKALLYAMAGHELHHLNILRERYL</sequence>